<organism evidence="3 4">
    <name type="scientific">Parafannyhessea umbonata</name>
    <dbReference type="NCBI Taxonomy" id="604330"/>
    <lineage>
        <taxon>Bacteria</taxon>
        <taxon>Bacillati</taxon>
        <taxon>Actinomycetota</taxon>
        <taxon>Coriobacteriia</taxon>
        <taxon>Coriobacteriales</taxon>
        <taxon>Atopobiaceae</taxon>
        <taxon>Parafannyhessea</taxon>
    </lineage>
</organism>
<dbReference type="RefSeq" id="WP_170104691.1">
    <property type="nucleotide sequence ID" value="NZ_JABAGR010000011.1"/>
</dbReference>
<accession>A0A7X9TBZ8</accession>
<keyword evidence="2" id="KW-1133">Transmembrane helix</keyword>
<evidence type="ECO:0000313" key="3">
    <source>
        <dbReference type="EMBL" id="NMF26658.1"/>
    </source>
</evidence>
<dbReference type="AlphaFoldDB" id="A0A7X9TBZ8"/>
<gene>
    <name evidence="3" type="ORF">HF885_09530</name>
</gene>
<feature type="coiled-coil region" evidence="1">
    <location>
        <begin position="183"/>
        <end position="210"/>
    </location>
</feature>
<name>A0A7X9TBZ8_9ACTN</name>
<evidence type="ECO:0000256" key="1">
    <source>
        <dbReference type="SAM" id="Coils"/>
    </source>
</evidence>
<evidence type="ECO:0000313" key="4">
    <source>
        <dbReference type="Proteomes" id="UP000565613"/>
    </source>
</evidence>
<feature type="coiled-coil region" evidence="1">
    <location>
        <begin position="8"/>
        <end position="42"/>
    </location>
</feature>
<feature type="transmembrane region" description="Helical" evidence="2">
    <location>
        <begin position="268"/>
        <end position="286"/>
    </location>
</feature>
<keyword evidence="2" id="KW-0812">Transmembrane</keyword>
<evidence type="ECO:0000256" key="2">
    <source>
        <dbReference type="SAM" id="Phobius"/>
    </source>
</evidence>
<sequence length="320" mass="34911">METAIGPRERLSSAAKRVDEAKESYEKRVKEALAAVDAANDRYERRVELCRRGVEDASAPYDGQVMTVGPIVLYGNRVEYNGETLQLDNSLDISVSTSGNVYSDTKVSGGGPSIGGAIVGGVLAGEAGAIVGGTKKVTTSTETHDERALYVSFVSDEGSMVASVDPELEHEARNLAAKAKYLTRTLEKRKSLVQEAVDKAKEQLDEVIRDTEEANSFKEKYEEIKTDTSEVDKAQAEYESIKQSIDPSEIRAEERAVAKKRLSRAMQVVKIVLALFLIPLGLEFWLEPPQSAVGGTVSLLIADVLVVSTVHHHKIQKTMQ</sequence>
<feature type="transmembrane region" description="Helical" evidence="2">
    <location>
        <begin position="292"/>
        <end position="310"/>
    </location>
</feature>
<comment type="caution">
    <text evidence="3">The sequence shown here is derived from an EMBL/GenBank/DDBJ whole genome shotgun (WGS) entry which is preliminary data.</text>
</comment>
<protein>
    <submittedName>
        <fullName evidence="3">Uncharacterized protein</fullName>
    </submittedName>
</protein>
<proteinExistence type="predicted"/>
<dbReference type="EMBL" id="JABAGR010000011">
    <property type="protein sequence ID" value="NMF26658.1"/>
    <property type="molecule type" value="Genomic_DNA"/>
</dbReference>
<reference evidence="3 4" key="1">
    <citation type="submission" date="2020-04" db="EMBL/GenBank/DDBJ databases">
        <authorList>
            <person name="Hitch T.C.A."/>
            <person name="Wylensek D."/>
            <person name="Clavel T."/>
        </authorList>
    </citation>
    <scope>NUCLEOTIDE SEQUENCE [LARGE SCALE GENOMIC DNA]</scope>
    <source>
        <strain evidence="3 4">105184</strain>
    </source>
</reference>
<dbReference type="Proteomes" id="UP000565613">
    <property type="component" value="Unassembled WGS sequence"/>
</dbReference>
<keyword evidence="2" id="KW-0472">Membrane</keyword>
<keyword evidence="1" id="KW-0175">Coiled coil</keyword>